<evidence type="ECO:0000256" key="2">
    <source>
        <dbReference type="ARBA" id="ARBA00022692"/>
    </source>
</evidence>
<dbReference type="InParanoid" id="A0A5K4EZ77"/>
<reference evidence="7" key="1">
    <citation type="submission" date="2019-11" db="UniProtKB">
        <authorList>
            <consortium name="WormBaseParasite"/>
        </authorList>
    </citation>
    <scope>IDENTIFICATION</scope>
    <source>
        <strain evidence="7">Puerto Rican</strain>
    </source>
</reference>
<dbReference type="PANTHER" id="PTHR46141">
    <property type="entry name" value="SODIUM LEAK CHANNEL NON-SELECTIVE PROTEIN"/>
    <property type="match status" value="1"/>
</dbReference>
<feature type="transmembrane region" description="Helical" evidence="5">
    <location>
        <begin position="227"/>
        <end position="249"/>
    </location>
</feature>
<dbReference type="InterPro" id="IPR005821">
    <property type="entry name" value="Ion_trans_dom"/>
</dbReference>
<evidence type="ECO:0000256" key="4">
    <source>
        <dbReference type="ARBA" id="ARBA00023136"/>
    </source>
</evidence>
<feature type="domain" description="Ion transport" evidence="6">
    <location>
        <begin position="49"/>
        <end position="255"/>
    </location>
</feature>
<dbReference type="Pfam" id="PF00520">
    <property type="entry name" value="Ion_trans"/>
    <property type="match status" value="1"/>
</dbReference>
<evidence type="ECO:0000259" key="6">
    <source>
        <dbReference type="Pfam" id="PF00520"/>
    </source>
</evidence>
<dbReference type="ExpressionAtlas" id="A0A5K4EZ77">
    <property type="expression patterns" value="baseline"/>
</dbReference>
<dbReference type="SUPFAM" id="SSF81324">
    <property type="entry name" value="Voltage-gated potassium channels"/>
    <property type="match status" value="1"/>
</dbReference>
<dbReference type="STRING" id="6183.A0A5K4EZ77"/>
<dbReference type="AlphaFoldDB" id="A0A5K4EZ77"/>
<dbReference type="PANTHER" id="PTHR46141:SF1">
    <property type="entry name" value="SODIUM LEAK CHANNEL NALCN"/>
    <property type="match status" value="1"/>
</dbReference>
<keyword evidence="3 5" id="KW-1133">Transmembrane helix</keyword>
<dbReference type="InterPro" id="IPR027359">
    <property type="entry name" value="Volt_channel_dom_sf"/>
</dbReference>
<dbReference type="GO" id="GO:0005886">
    <property type="term" value="C:plasma membrane"/>
    <property type="evidence" value="ECO:0007669"/>
    <property type="project" value="TreeGrafter"/>
</dbReference>
<dbReference type="WBParaSite" id="Smp_197640.3">
    <property type="protein sequence ID" value="Smp_197640.3"/>
    <property type="gene ID" value="Smp_197640"/>
</dbReference>
<evidence type="ECO:0000256" key="1">
    <source>
        <dbReference type="ARBA" id="ARBA00004141"/>
    </source>
</evidence>
<feature type="transmembrane region" description="Helical" evidence="5">
    <location>
        <begin position="68"/>
        <end position="88"/>
    </location>
</feature>
<dbReference type="InterPro" id="IPR028823">
    <property type="entry name" value="NALCN"/>
</dbReference>
<proteinExistence type="predicted"/>
<evidence type="ECO:0000256" key="3">
    <source>
        <dbReference type="ARBA" id="ARBA00022989"/>
    </source>
</evidence>
<accession>A0A5K4EZ77</accession>
<dbReference type="GO" id="GO:0032230">
    <property type="term" value="P:positive regulation of synaptic transmission, GABAergic"/>
    <property type="evidence" value="ECO:0007669"/>
    <property type="project" value="TreeGrafter"/>
</dbReference>
<organism evidence="7">
    <name type="scientific">Schistosoma mansoni</name>
    <name type="common">Blood fluke</name>
    <dbReference type="NCBI Taxonomy" id="6183"/>
    <lineage>
        <taxon>Eukaryota</taxon>
        <taxon>Metazoa</taxon>
        <taxon>Spiralia</taxon>
        <taxon>Lophotrochozoa</taxon>
        <taxon>Platyhelminthes</taxon>
        <taxon>Trematoda</taxon>
        <taxon>Digenea</taxon>
        <taxon>Strigeidida</taxon>
        <taxon>Schistosomatoidea</taxon>
        <taxon>Schistosomatidae</taxon>
        <taxon>Schistosoma</taxon>
    </lineage>
</organism>
<keyword evidence="4 5" id="KW-0472">Membrane</keyword>
<comment type="subcellular location">
    <subcellularLocation>
        <location evidence="1">Membrane</location>
        <topology evidence="1">Multi-pass membrane protein</topology>
    </subcellularLocation>
</comment>
<name>A0A5K4EZ77_SCHMA</name>
<dbReference type="GO" id="GO:0032224">
    <property type="term" value="P:positive regulation of synaptic transmission, cholinergic"/>
    <property type="evidence" value="ECO:0007669"/>
    <property type="project" value="TreeGrafter"/>
</dbReference>
<evidence type="ECO:0000256" key="5">
    <source>
        <dbReference type="SAM" id="Phobius"/>
    </source>
</evidence>
<evidence type="ECO:0000313" key="7">
    <source>
        <dbReference type="WBParaSite" id="Smp_197640.3"/>
    </source>
</evidence>
<keyword evidence="2 5" id="KW-0812">Transmembrane</keyword>
<protein>
    <submittedName>
        <fullName evidence="7">Voltage-dependent calcium channel</fullName>
    </submittedName>
</protein>
<feature type="transmembrane region" description="Helical" evidence="5">
    <location>
        <begin position="124"/>
        <end position="148"/>
    </location>
</feature>
<dbReference type="GO" id="GO:0005261">
    <property type="term" value="F:monoatomic cation channel activity"/>
    <property type="evidence" value="ECO:0007669"/>
    <property type="project" value="InterPro"/>
</dbReference>
<sequence length="265" mass="30608">MFLSERKASHSRDTQGNIVGIDFSGDDGSDSTSKEWVYTRWAKIMLRTAAMISLASVSMNTPDTFKQVPVLMYITFILDLMVALLFTVEMISKMYIEGLFVPASSQSSGGIDQKRNRAYFQKSWNYFDAFMLFCIWASLALQCVEFYVTFRCPLTSNDGENITYNSNISRDYYSCPNNENFRRNYGFLSIIRCPRPLILIRVFRAVLRLQLPQARVKAIFQRSTHQVYNVTVFLLFFMSLYGFLGVQFFGDELNYHCVLKTANET</sequence>
<dbReference type="Gene3D" id="1.20.120.350">
    <property type="entry name" value="Voltage-gated potassium channels. Chain C"/>
    <property type="match status" value="1"/>
</dbReference>